<dbReference type="InterPro" id="IPR001647">
    <property type="entry name" value="HTH_TetR"/>
</dbReference>
<evidence type="ECO:0000259" key="5">
    <source>
        <dbReference type="PROSITE" id="PS50977"/>
    </source>
</evidence>
<proteinExistence type="predicted"/>
<accession>A0A1V3C6T5</accession>
<evidence type="ECO:0000313" key="6">
    <source>
        <dbReference type="EMBL" id="OOC56465.1"/>
    </source>
</evidence>
<dbReference type="EMBL" id="MCOK01000001">
    <property type="protein sequence ID" value="OOC56465.1"/>
    <property type="molecule type" value="Genomic_DNA"/>
</dbReference>
<dbReference type="InterPro" id="IPR023772">
    <property type="entry name" value="DNA-bd_HTH_TetR-type_CS"/>
</dbReference>
<evidence type="ECO:0000256" key="4">
    <source>
        <dbReference type="PROSITE-ProRule" id="PRU00335"/>
    </source>
</evidence>
<name>A0A1V3C6T5_9ACTN</name>
<dbReference type="RefSeq" id="WP_077692910.1">
    <property type="nucleotide sequence ID" value="NZ_MCOK01000001.1"/>
</dbReference>
<evidence type="ECO:0000256" key="3">
    <source>
        <dbReference type="ARBA" id="ARBA00023163"/>
    </source>
</evidence>
<dbReference type="PROSITE" id="PS01081">
    <property type="entry name" value="HTH_TETR_1"/>
    <property type="match status" value="1"/>
</dbReference>
<dbReference type="InterPro" id="IPR009057">
    <property type="entry name" value="Homeodomain-like_sf"/>
</dbReference>
<keyword evidence="3" id="KW-0804">Transcription</keyword>
<feature type="DNA-binding region" description="H-T-H motif" evidence="4">
    <location>
        <begin position="32"/>
        <end position="51"/>
    </location>
</feature>
<sequence length="204" mass="22509">MGLRERKKQATRRALQDAAVSLTLERGLENVTVEEIAAEADVSTRTFFNYFATKEDALLGDVPETPDEEARREFVGGGPTGDFVEDLITVLITFLVSTDDLATQRADMRLRRELMEREPQLVRGMLARFHNVEMELAAAIAERTGASAGDDRPLLVAASAMSVMRHTMKSLHFSESEETADVRAKIRAAFRHLGEAYGPSAPNG</sequence>
<dbReference type="Gene3D" id="1.10.357.10">
    <property type="entry name" value="Tetracycline Repressor, domain 2"/>
    <property type="match status" value="1"/>
</dbReference>
<dbReference type="Gene3D" id="1.10.10.60">
    <property type="entry name" value="Homeodomain-like"/>
    <property type="match status" value="1"/>
</dbReference>
<dbReference type="Pfam" id="PF00440">
    <property type="entry name" value="TetR_N"/>
    <property type="match status" value="1"/>
</dbReference>
<protein>
    <submittedName>
        <fullName evidence="6">TetR family transcriptional regulator</fullName>
    </submittedName>
</protein>
<dbReference type="PANTHER" id="PTHR30055">
    <property type="entry name" value="HTH-TYPE TRANSCRIPTIONAL REGULATOR RUTR"/>
    <property type="match status" value="1"/>
</dbReference>
<dbReference type="Proteomes" id="UP000189004">
    <property type="component" value="Unassembled WGS sequence"/>
</dbReference>
<feature type="domain" description="HTH tetR-type" evidence="5">
    <location>
        <begin position="9"/>
        <end position="69"/>
    </location>
</feature>
<evidence type="ECO:0000256" key="1">
    <source>
        <dbReference type="ARBA" id="ARBA00023015"/>
    </source>
</evidence>
<dbReference type="SUPFAM" id="SSF46689">
    <property type="entry name" value="Homeodomain-like"/>
    <property type="match status" value="1"/>
</dbReference>
<dbReference type="AlphaFoldDB" id="A0A1V3C6T5"/>
<dbReference type="PROSITE" id="PS50977">
    <property type="entry name" value="HTH_TETR_2"/>
    <property type="match status" value="1"/>
</dbReference>
<evidence type="ECO:0000313" key="7">
    <source>
        <dbReference type="Proteomes" id="UP000189004"/>
    </source>
</evidence>
<dbReference type="STRING" id="501010.NOSIN_23720"/>
<dbReference type="GO" id="GO:0000976">
    <property type="term" value="F:transcription cis-regulatory region binding"/>
    <property type="evidence" value="ECO:0007669"/>
    <property type="project" value="TreeGrafter"/>
</dbReference>
<evidence type="ECO:0000256" key="2">
    <source>
        <dbReference type="ARBA" id="ARBA00023125"/>
    </source>
</evidence>
<gene>
    <name evidence="6" type="ORF">NOSIN_23720</name>
</gene>
<dbReference type="InterPro" id="IPR041347">
    <property type="entry name" value="MftR_C"/>
</dbReference>
<organism evidence="6 7">
    <name type="scientific">Nocardiopsis sinuspersici</name>
    <dbReference type="NCBI Taxonomy" id="501010"/>
    <lineage>
        <taxon>Bacteria</taxon>
        <taxon>Bacillati</taxon>
        <taxon>Actinomycetota</taxon>
        <taxon>Actinomycetes</taxon>
        <taxon>Streptosporangiales</taxon>
        <taxon>Nocardiopsidaceae</taxon>
        <taxon>Nocardiopsis</taxon>
    </lineage>
</organism>
<keyword evidence="7" id="KW-1185">Reference proteome</keyword>
<dbReference type="PANTHER" id="PTHR30055:SF234">
    <property type="entry name" value="HTH-TYPE TRANSCRIPTIONAL REGULATOR BETI"/>
    <property type="match status" value="1"/>
</dbReference>
<dbReference type="InterPro" id="IPR050109">
    <property type="entry name" value="HTH-type_TetR-like_transc_reg"/>
</dbReference>
<dbReference type="GO" id="GO:0003700">
    <property type="term" value="F:DNA-binding transcription factor activity"/>
    <property type="evidence" value="ECO:0007669"/>
    <property type="project" value="TreeGrafter"/>
</dbReference>
<keyword evidence="1" id="KW-0805">Transcription regulation</keyword>
<dbReference type="OrthoDB" id="8688418at2"/>
<comment type="caution">
    <text evidence="6">The sequence shown here is derived from an EMBL/GenBank/DDBJ whole genome shotgun (WGS) entry which is preliminary data.</text>
</comment>
<reference evidence="7" key="1">
    <citation type="submission" date="2016-08" db="EMBL/GenBank/DDBJ databases">
        <authorList>
            <person name="Tokovenko B."/>
            <person name="Kalinowski J."/>
        </authorList>
    </citation>
    <scope>NUCLEOTIDE SEQUENCE [LARGE SCALE GENOMIC DNA]</scope>
    <source>
        <strain evidence="7">UTMC102</strain>
    </source>
</reference>
<dbReference type="Pfam" id="PF17754">
    <property type="entry name" value="TetR_C_14"/>
    <property type="match status" value="1"/>
</dbReference>
<keyword evidence="2 4" id="KW-0238">DNA-binding</keyword>